<feature type="transmembrane region" description="Helical" evidence="5">
    <location>
        <begin position="6"/>
        <end position="25"/>
    </location>
</feature>
<evidence type="ECO:0000256" key="2">
    <source>
        <dbReference type="ARBA" id="ARBA00022692"/>
    </source>
</evidence>
<dbReference type="HOGENOM" id="CLU_149787_0_0_6"/>
<feature type="transmembrane region" description="Helical" evidence="5">
    <location>
        <begin position="111"/>
        <end position="130"/>
    </location>
</feature>
<keyword evidence="4 5" id="KW-0472">Membrane</keyword>
<comment type="subcellular location">
    <subcellularLocation>
        <location evidence="1">Membrane</location>
    </subcellularLocation>
</comment>
<dbReference type="AlphaFoldDB" id="G4QDX0"/>
<evidence type="ECO:0000256" key="5">
    <source>
        <dbReference type="SAM" id="Phobius"/>
    </source>
</evidence>
<dbReference type="EMBL" id="CP003060">
    <property type="protein sequence ID" value="AEP31149.1"/>
    <property type="molecule type" value="Genomic_DNA"/>
</dbReference>
<dbReference type="InterPro" id="IPR023352">
    <property type="entry name" value="MAPEG-like_dom_sf"/>
</dbReference>
<evidence type="ECO:0000256" key="1">
    <source>
        <dbReference type="ARBA" id="ARBA00004370"/>
    </source>
</evidence>
<gene>
    <name evidence="6" type="ordered locus">GNIT_3054</name>
</gene>
<accession>G4QDX0</accession>
<feature type="transmembrane region" description="Helical" evidence="5">
    <location>
        <begin position="64"/>
        <end position="91"/>
    </location>
</feature>
<dbReference type="OrthoDB" id="343936at2"/>
<organism evidence="6 7">
    <name type="scientific">Glaciecola nitratireducens (strain JCM 12485 / KCTC 12276 / FR1064)</name>
    <dbReference type="NCBI Taxonomy" id="1085623"/>
    <lineage>
        <taxon>Bacteria</taxon>
        <taxon>Pseudomonadati</taxon>
        <taxon>Pseudomonadota</taxon>
        <taxon>Gammaproteobacteria</taxon>
        <taxon>Alteromonadales</taxon>
        <taxon>Alteromonadaceae</taxon>
        <taxon>Brumicola</taxon>
    </lineage>
</organism>
<evidence type="ECO:0000313" key="6">
    <source>
        <dbReference type="EMBL" id="AEP31149.1"/>
    </source>
</evidence>
<evidence type="ECO:0000256" key="4">
    <source>
        <dbReference type="ARBA" id="ARBA00023136"/>
    </source>
</evidence>
<keyword evidence="2 5" id="KW-0812">Transmembrane</keyword>
<proteinExistence type="predicted"/>
<evidence type="ECO:0000313" key="7">
    <source>
        <dbReference type="Proteomes" id="UP000009282"/>
    </source>
</evidence>
<dbReference type="Pfam" id="PF01124">
    <property type="entry name" value="MAPEG"/>
    <property type="match status" value="1"/>
</dbReference>
<dbReference type="KEGG" id="gni:GNIT_3054"/>
<protein>
    <recommendedName>
        <fullName evidence="8">MAPEG family protein</fullName>
    </recommendedName>
</protein>
<dbReference type="InterPro" id="IPR001129">
    <property type="entry name" value="Membr-assoc_MAPEG"/>
</dbReference>
<dbReference type="STRING" id="1085623.GNIT_3054"/>
<dbReference type="Gene3D" id="1.20.120.550">
    <property type="entry name" value="Membrane associated eicosanoid/glutathione metabolism-like domain"/>
    <property type="match status" value="1"/>
</dbReference>
<keyword evidence="7" id="KW-1185">Reference proteome</keyword>
<evidence type="ECO:0008006" key="8">
    <source>
        <dbReference type="Google" id="ProtNLM"/>
    </source>
</evidence>
<sequence length="137" mass="14956">MNASIIGLLGYISWILVLLLALASYRTYLTQSGKFEGLKFKSDGSDVPDLGARITRAQANCVECFSFIGGVLLLAIATDSTAITNGLAYILFAARLGQSIVHLVSTSNLAIQARFVLFLVQFGIVIYWVVKLFEKFL</sequence>
<keyword evidence="3 5" id="KW-1133">Transmembrane helix</keyword>
<dbReference type="GO" id="GO:0016020">
    <property type="term" value="C:membrane"/>
    <property type="evidence" value="ECO:0007669"/>
    <property type="project" value="UniProtKB-SubCell"/>
</dbReference>
<name>G4QDX0_GLANF</name>
<dbReference type="Proteomes" id="UP000009282">
    <property type="component" value="Chromosome"/>
</dbReference>
<dbReference type="SUPFAM" id="SSF161084">
    <property type="entry name" value="MAPEG domain-like"/>
    <property type="match status" value="1"/>
</dbReference>
<dbReference type="eggNOG" id="ENOG5032Y1Y">
    <property type="taxonomic scope" value="Bacteria"/>
</dbReference>
<dbReference type="RefSeq" id="WP_014110020.1">
    <property type="nucleotide sequence ID" value="NC_016041.1"/>
</dbReference>
<reference evidence="6 7" key="1">
    <citation type="journal article" date="2011" name="J. Bacteriol.">
        <title>Complete genome sequence of seawater bacterium Glaciecola nitratireducens FR1064T.</title>
        <authorList>
            <person name="Bian F."/>
            <person name="Qin Q.L."/>
            <person name="Xie B.B."/>
            <person name="Shu Y.L."/>
            <person name="Zhang X.Y."/>
            <person name="Yu Y."/>
            <person name="Chen B."/>
            <person name="Chen X.L."/>
            <person name="Zhou B.C."/>
            <person name="Zhang Y.Z."/>
        </authorList>
    </citation>
    <scope>NUCLEOTIDE SEQUENCE [LARGE SCALE GENOMIC DNA]</scope>
    <source>
        <strain evidence="7">JCM 12485 / KCTC 12276 / FR1064</strain>
    </source>
</reference>
<evidence type="ECO:0000256" key="3">
    <source>
        <dbReference type="ARBA" id="ARBA00022989"/>
    </source>
</evidence>